<organism evidence="2 3">
    <name type="scientific">Panagrolaimus davidi</name>
    <dbReference type="NCBI Taxonomy" id="227884"/>
    <lineage>
        <taxon>Eukaryota</taxon>
        <taxon>Metazoa</taxon>
        <taxon>Ecdysozoa</taxon>
        <taxon>Nematoda</taxon>
        <taxon>Chromadorea</taxon>
        <taxon>Rhabditida</taxon>
        <taxon>Tylenchina</taxon>
        <taxon>Panagrolaimomorpha</taxon>
        <taxon>Panagrolaimoidea</taxon>
        <taxon>Panagrolaimidae</taxon>
        <taxon>Panagrolaimus</taxon>
    </lineage>
</organism>
<evidence type="ECO:0000256" key="1">
    <source>
        <dbReference type="SAM" id="MobiDB-lite"/>
    </source>
</evidence>
<feature type="compositionally biased region" description="Basic and acidic residues" evidence="1">
    <location>
        <begin position="31"/>
        <end position="70"/>
    </location>
</feature>
<sequence>MPSLKFISPRSLRQKMENESGRGKQGFASMSKEKVREIAQKGGNARKEQLGHDGYVEMGRKGGKASGDRN</sequence>
<proteinExistence type="predicted"/>
<evidence type="ECO:0000313" key="2">
    <source>
        <dbReference type="Proteomes" id="UP000887578"/>
    </source>
</evidence>
<keyword evidence="2" id="KW-1185">Reference proteome</keyword>
<evidence type="ECO:0000313" key="3">
    <source>
        <dbReference type="WBParaSite" id="PDA_v2.g24726.t1"/>
    </source>
</evidence>
<reference evidence="3" key="1">
    <citation type="submission" date="2022-11" db="UniProtKB">
        <authorList>
            <consortium name="WormBaseParasite"/>
        </authorList>
    </citation>
    <scope>IDENTIFICATION</scope>
</reference>
<protein>
    <submittedName>
        <fullName evidence="3">Stress-induced protein</fullName>
    </submittedName>
</protein>
<feature type="region of interest" description="Disordered" evidence="1">
    <location>
        <begin position="1"/>
        <end position="70"/>
    </location>
</feature>
<accession>A0A914Q0P3</accession>
<dbReference type="InterPro" id="IPR019626">
    <property type="entry name" value="Stress-induced_KGG_rpt"/>
</dbReference>
<dbReference type="AlphaFoldDB" id="A0A914Q0P3"/>
<name>A0A914Q0P3_9BILA</name>
<dbReference type="Pfam" id="PF10685">
    <property type="entry name" value="KGG"/>
    <property type="match status" value="1"/>
</dbReference>
<dbReference type="Proteomes" id="UP000887578">
    <property type="component" value="Unplaced"/>
</dbReference>
<dbReference type="WBParaSite" id="PDA_v2.g24726.t1">
    <property type="protein sequence ID" value="PDA_v2.g24726.t1"/>
    <property type="gene ID" value="PDA_v2.g24726"/>
</dbReference>